<dbReference type="PANTHER" id="PTHR36024">
    <property type="entry name" value="ANKYRIN REPEAT PROTEIN SKIP35"/>
    <property type="match status" value="1"/>
</dbReference>
<dbReference type="SUPFAM" id="SSF48403">
    <property type="entry name" value="Ankyrin repeat"/>
    <property type="match status" value="1"/>
</dbReference>
<evidence type="ECO:0000313" key="3">
    <source>
        <dbReference type="EMBL" id="BAK07142.1"/>
    </source>
</evidence>
<dbReference type="RefSeq" id="XP_044980450.1">
    <property type="nucleotide sequence ID" value="XM_045124515.1"/>
</dbReference>
<reference evidence="5" key="2">
    <citation type="journal article" date="2012" name="Nature">
        <title>A physical, genetic and functional sequence assembly of the barley genome.</title>
        <authorList>
            <consortium name="The International Barley Genome Sequencing Consortium"/>
            <person name="Mayer K.F."/>
            <person name="Waugh R."/>
            <person name="Brown J.W."/>
            <person name="Schulman A."/>
            <person name="Langridge P."/>
            <person name="Platzer M."/>
            <person name="Fincher G.B."/>
            <person name="Muehlbauer G.J."/>
            <person name="Sato K."/>
            <person name="Close T.J."/>
            <person name="Wise R.P."/>
            <person name="Stein N."/>
        </authorList>
    </citation>
    <scope>NUCLEOTIDE SEQUENCE [LARGE SCALE GENOMIC DNA]</scope>
    <source>
        <strain evidence="5">cv. Morex</strain>
    </source>
</reference>
<gene>
    <name evidence="4" type="primary">LOC123447828</name>
</gene>
<reference evidence="2" key="1">
    <citation type="journal article" date="2011" name="Plant Physiol.">
        <title>Comprehensive sequence analysis of 24,783 barley full-length cDNAs derived from 12 clone libraries.</title>
        <authorList>
            <person name="Matsumoto T."/>
            <person name="Tanaka T."/>
            <person name="Sakai H."/>
            <person name="Amano N."/>
            <person name="Kanamori H."/>
            <person name="Kurita K."/>
            <person name="Kikuta A."/>
            <person name="Kamiya K."/>
            <person name="Yamamoto M."/>
            <person name="Ikawa H."/>
            <person name="Fujii N."/>
            <person name="Hori K."/>
            <person name="Itoh T."/>
            <person name="Sato K."/>
        </authorList>
    </citation>
    <scope>NUCLEOTIDE SEQUENCE</scope>
    <source>
        <tissue evidence="2">Leaf</tissue>
        <tissue evidence="3">Seed</tissue>
    </source>
</reference>
<feature type="compositionally biased region" description="Basic and acidic residues" evidence="1">
    <location>
        <begin position="1"/>
        <end position="27"/>
    </location>
</feature>
<dbReference type="InterPro" id="IPR044956">
    <property type="entry name" value="SKIP35"/>
</dbReference>
<name>F2CTY7_HORVV</name>
<dbReference type="eggNOG" id="ENOG502QRVR">
    <property type="taxonomic scope" value="Eukaryota"/>
</dbReference>
<dbReference type="ExpressionAtlas" id="F2CTY7">
    <property type="expression patterns" value="baseline and differential"/>
</dbReference>
<dbReference type="Proteomes" id="UP000011116">
    <property type="component" value="Chromosome 4H"/>
</dbReference>
<feature type="compositionally biased region" description="Basic and acidic residues" evidence="1">
    <location>
        <begin position="92"/>
        <end position="107"/>
    </location>
</feature>
<evidence type="ECO:0000256" key="1">
    <source>
        <dbReference type="SAM" id="MobiDB-lite"/>
    </source>
</evidence>
<dbReference type="OrthoDB" id="1892624at2759"/>
<dbReference type="KEGG" id="hvg:123447828"/>
<evidence type="ECO:0000313" key="5">
    <source>
        <dbReference type="Proteomes" id="UP000011116"/>
    </source>
</evidence>
<evidence type="ECO:0000313" key="2">
    <source>
        <dbReference type="EMBL" id="BAJ86308.1"/>
    </source>
</evidence>
<keyword evidence="5" id="KW-1185">Reference proteome</keyword>
<dbReference type="GeneID" id="123447828"/>
<dbReference type="InterPro" id="IPR036770">
    <property type="entry name" value="Ankyrin_rpt-contain_sf"/>
</dbReference>
<dbReference type="AlphaFoldDB" id="F2CTY7"/>
<dbReference type="SMR" id="F2CTY7"/>
<organism evidence="2">
    <name type="scientific">Hordeum vulgare subsp. vulgare</name>
    <name type="common">Domesticated barley</name>
    <dbReference type="NCBI Taxonomy" id="112509"/>
    <lineage>
        <taxon>Eukaryota</taxon>
        <taxon>Viridiplantae</taxon>
        <taxon>Streptophyta</taxon>
        <taxon>Embryophyta</taxon>
        <taxon>Tracheophyta</taxon>
        <taxon>Spermatophyta</taxon>
        <taxon>Magnoliopsida</taxon>
        <taxon>Liliopsida</taxon>
        <taxon>Poales</taxon>
        <taxon>Poaceae</taxon>
        <taxon>BOP clade</taxon>
        <taxon>Pooideae</taxon>
        <taxon>Triticodae</taxon>
        <taxon>Triticeae</taxon>
        <taxon>Hordeinae</taxon>
        <taxon>Hordeum</taxon>
    </lineage>
</organism>
<sequence>MDVEGRMNLEIGSKDMEVETKNLKLEDPLPSSEMDMDEPGVAESADVDATNGSSKECPLTPRDSMTSKVSVAKKPRSVSTDFGDELDLELGSGERDPARQQDRKLSRQDRVELSRLFQRAVSSHDWESADGLLGRADAQGLNDVLCVAVDAIWFLSDKEELYAIVSLIKRIVSAGANDFTRAALRTSFLASCVSACRGRTTSLSDAVSFMGQKLHERLQESHGDEVLKAEASAKVHKFTEWALKCIGLHSRVRESKGRGNHGTIIEVQLQLSAFKTFLDIADNDLTGKDFTEAFDAACFPLTLFSSTFDQGWASGISASAIQGLLELLVEGGADNVNQCFLEAARYGSTELVRILLQIAQRNSLDIDVDLALGFAAHYGKLETMGCLVEEGNTVAFLGPLMRAAERGCLQVVEWFVNRGCRDMELCLALTAATSSSQVEVAAYLLPLVPQIVLAPLSIEIVKAAGERSTGSLQGVDFLLRSDFLNDPAATYAVADSIARCADEAVDAKLRSFMLEQWSEEAFLEGFASSQEHFVNITRIMQRGESPVALRELPLQLVIAMAYLPLYRECNESGGRLLPQRLRGQLVEAAGRLEGRQLDRGTQQRELLAILEHHLPRFLVQT</sequence>
<dbReference type="RefSeq" id="XP_044980451.1">
    <property type="nucleotide sequence ID" value="XM_045124516.1"/>
</dbReference>
<dbReference type="PANTHER" id="PTHR36024:SF1">
    <property type="entry name" value="OS11G0246900 PROTEIN"/>
    <property type="match status" value="1"/>
</dbReference>
<evidence type="ECO:0000313" key="4">
    <source>
        <dbReference type="EnsemblPlants" id="HORVU.MOREX.r3.4HG0343950.1"/>
    </source>
</evidence>
<reference evidence="4" key="4">
    <citation type="submission" date="2022-01" db="UniProtKB">
        <authorList>
            <consortium name="EnsemblPlants"/>
        </authorList>
    </citation>
    <scope>IDENTIFICATION</scope>
    <source>
        <strain evidence="4">subsp. vulgare</strain>
    </source>
</reference>
<dbReference type="PaxDb" id="4513-MLOC_21417.1"/>
<accession>F2CTY7</accession>
<feature type="region of interest" description="Disordered" evidence="1">
    <location>
        <begin position="1"/>
        <end position="107"/>
    </location>
</feature>
<dbReference type="Gramene" id="HORVU.MOREX.r2.4HG0287090.1">
    <property type="protein sequence ID" value="HORVU.MOREX.r2.4HG0287090.1"/>
    <property type="gene ID" value="HORVU.MOREX.r2.4HG0287090"/>
</dbReference>
<proteinExistence type="evidence at transcript level"/>
<dbReference type="Gene3D" id="1.25.40.20">
    <property type="entry name" value="Ankyrin repeat-containing domain"/>
    <property type="match status" value="1"/>
</dbReference>
<dbReference type="Gramene" id="HORVU.MOREX.r3.4HG0343950.1">
    <property type="protein sequence ID" value="HORVU.MOREX.r3.4HG0343950.1"/>
    <property type="gene ID" value="HORVU.MOREX.r3.4HG0343950"/>
</dbReference>
<protein>
    <submittedName>
        <fullName evidence="2">Predicted protein</fullName>
    </submittedName>
</protein>
<dbReference type="EnsemblPlants" id="HORVU.MOREX.r3.4HG0343950.1">
    <property type="protein sequence ID" value="HORVU.MOREX.r3.4HG0343950.1"/>
    <property type="gene ID" value="HORVU.MOREX.r3.4HG0343950"/>
</dbReference>
<dbReference type="EMBL" id="AK355089">
    <property type="protein sequence ID" value="BAJ86308.1"/>
    <property type="molecule type" value="mRNA"/>
</dbReference>
<reference evidence="4" key="3">
    <citation type="submission" date="2020-10" db="EMBL/GenBank/DDBJ databases">
        <authorList>
            <person name="Scholz U."/>
            <person name="Mascher M."/>
            <person name="Fiebig A."/>
        </authorList>
    </citation>
    <scope>NUCLEOTIDE SEQUENCE [LARGE SCALE GENOMIC DNA]</scope>
    <source>
        <strain evidence="4">cv. Morex</strain>
    </source>
</reference>
<dbReference type="EMBL" id="AK375947">
    <property type="protein sequence ID" value="BAK07142.1"/>
    <property type="molecule type" value="mRNA"/>
</dbReference>